<dbReference type="PANTHER" id="PTHR23501">
    <property type="entry name" value="MAJOR FACILITATOR SUPERFAMILY"/>
    <property type="match status" value="1"/>
</dbReference>
<keyword evidence="6 8" id="KW-0472">Membrane</keyword>
<dbReference type="InterPro" id="IPR011701">
    <property type="entry name" value="MFS"/>
</dbReference>
<sequence>MPVWLTYVPRQLNIWTQNTNLQQRSLYISGGGIVWGLGCILGPIIGGAFADSPATWRWAFYMNLVLFGLFTPVYFFVLHPSAPPSTPLSHRLKSFDYFGILLNAGTYTTFVIGLTIGGTIWPWPSSRTIGTLATSIALLVLFAAQQKLCLLTTAQDRVFPAQFLTRRTFVLLYVAQSCVQTALAIPIYYIPLLFQFTRGETAVASALRLLPLVVVNIVVVFANGALLPRFKYYVPWYLASGAFNTLGGALFFGTLSRETSTAAVYGYSVFLALGTGLAQQCAYSIASVKAARHVSEAIGFINNAQIGSVVVALTLTSLIFQNVGFHDVKAALAGSGFDDGEIRATLGGARSALFEGVPEGVRERVEEGIVRAIRWSFFPVLLAGAIGLLAAAGMRWERLFDGENDADANEEKKEDVEKDSGGEVEKEIKKETS</sequence>
<feature type="compositionally biased region" description="Basic and acidic residues" evidence="7">
    <location>
        <begin position="409"/>
        <end position="433"/>
    </location>
</feature>
<evidence type="ECO:0000313" key="10">
    <source>
        <dbReference type="Proteomes" id="UP000799757"/>
    </source>
</evidence>
<keyword evidence="10" id="KW-1185">Reference proteome</keyword>
<dbReference type="EMBL" id="MU002061">
    <property type="protein sequence ID" value="KAF2790672.1"/>
    <property type="molecule type" value="Genomic_DNA"/>
</dbReference>
<evidence type="ECO:0000256" key="3">
    <source>
        <dbReference type="ARBA" id="ARBA00022448"/>
    </source>
</evidence>
<accession>A0A6A6X2U4</accession>
<dbReference type="SUPFAM" id="SSF103473">
    <property type="entry name" value="MFS general substrate transporter"/>
    <property type="match status" value="1"/>
</dbReference>
<proteinExistence type="inferred from homology"/>
<feature type="transmembrane region" description="Helical" evidence="8">
    <location>
        <begin position="170"/>
        <end position="189"/>
    </location>
</feature>
<evidence type="ECO:0000256" key="1">
    <source>
        <dbReference type="ARBA" id="ARBA00004141"/>
    </source>
</evidence>
<dbReference type="PANTHER" id="PTHR23501:SF12">
    <property type="entry name" value="MAJOR FACILITATOR SUPERFAMILY (MFS) PROFILE DOMAIN-CONTAINING PROTEIN-RELATED"/>
    <property type="match status" value="1"/>
</dbReference>
<feature type="transmembrane region" description="Helical" evidence="8">
    <location>
        <begin position="26"/>
        <end position="46"/>
    </location>
</feature>
<evidence type="ECO:0000256" key="2">
    <source>
        <dbReference type="ARBA" id="ARBA00007520"/>
    </source>
</evidence>
<evidence type="ECO:0000256" key="8">
    <source>
        <dbReference type="SAM" id="Phobius"/>
    </source>
</evidence>
<name>A0A6A6X2U4_9PLEO</name>
<reference evidence="9" key="1">
    <citation type="journal article" date="2020" name="Stud. Mycol.">
        <title>101 Dothideomycetes genomes: a test case for predicting lifestyles and emergence of pathogens.</title>
        <authorList>
            <person name="Haridas S."/>
            <person name="Albert R."/>
            <person name="Binder M."/>
            <person name="Bloem J."/>
            <person name="Labutti K."/>
            <person name="Salamov A."/>
            <person name="Andreopoulos B."/>
            <person name="Baker S."/>
            <person name="Barry K."/>
            <person name="Bills G."/>
            <person name="Bluhm B."/>
            <person name="Cannon C."/>
            <person name="Castanera R."/>
            <person name="Culley D."/>
            <person name="Daum C."/>
            <person name="Ezra D."/>
            <person name="Gonzalez J."/>
            <person name="Henrissat B."/>
            <person name="Kuo A."/>
            <person name="Liang C."/>
            <person name="Lipzen A."/>
            <person name="Lutzoni F."/>
            <person name="Magnuson J."/>
            <person name="Mondo S."/>
            <person name="Nolan M."/>
            <person name="Ohm R."/>
            <person name="Pangilinan J."/>
            <person name="Park H.-J."/>
            <person name="Ramirez L."/>
            <person name="Alfaro M."/>
            <person name="Sun H."/>
            <person name="Tritt A."/>
            <person name="Yoshinaga Y."/>
            <person name="Zwiers L.-H."/>
            <person name="Turgeon B."/>
            <person name="Goodwin S."/>
            <person name="Spatafora J."/>
            <person name="Crous P."/>
            <person name="Grigoriev I."/>
        </authorList>
    </citation>
    <scope>NUCLEOTIDE SEQUENCE</scope>
    <source>
        <strain evidence="9">CBS 109.77</strain>
    </source>
</reference>
<feature type="transmembrane region" description="Helical" evidence="8">
    <location>
        <begin position="264"/>
        <end position="285"/>
    </location>
</feature>
<dbReference type="Pfam" id="PF07690">
    <property type="entry name" value="MFS_1"/>
    <property type="match status" value="1"/>
</dbReference>
<evidence type="ECO:0000256" key="7">
    <source>
        <dbReference type="SAM" id="MobiDB-lite"/>
    </source>
</evidence>
<evidence type="ECO:0000256" key="6">
    <source>
        <dbReference type="ARBA" id="ARBA00023136"/>
    </source>
</evidence>
<dbReference type="GO" id="GO:0005886">
    <property type="term" value="C:plasma membrane"/>
    <property type="evidence" value="ECO:0007669"/>
    <property type="project" value="TreeGrafter"/>
</dbReference>
<comment type="similarity">
    <text evidence="2">Belongs to the major facilitator superfamily. TCR/Tet family.</text>
</comment>
<feature type="transmembrane region" description="Helical" evidence="8">
    <location>
        <begin position="209"/>
        <end position="227"/>
    </location>
</feature>
<keyword evidence="3" id="KW-0813">Transport</keyword>
<feature type="transmembrane region" description="Helical" evidence="8">
    <location>
        <begin position="58"/>
        <end position="77"/>
    </location>
</feature>
<dbReference type="Proteomes" id="UP000799757">
    <property type="component" value="Unassembled WGS sequence"/>
</dbReference>
<protein>
    <submittedName>
        <fullName evidence="9">MFS general substrate transporter</fullName>
    </submittedName>
</protein>
<feature type="transmembrane region" description="Helical" evidence="8">
    <location>
        <begin position="372"/>
        <end position="392"/>
    </location>
</feature>
<dbReference type="Gene3D" id="1.20.1250.20">
    <property type="entry name" value="MFS general substrate transporter like domains"/>
    <property type="match status" value="2"/>
</dbReference>
<feature type="transmembrane region" description="Helical" evidence="8">
    <location>
        <begin position="234"/>
        <end position="252"/>
    </location>
</feature>
<organism evidence="9 10">
    <name type="scientific">Melanomma pulvis-pyrius CBS 109.77</name>
    <dbReference type="NCBI Taxonomy" id="1314802"/>
    <lineage>
        <taxon>Eukaryota</taxon>
        <taxon>Fungi</taxon>
        <taxon>Dikarya</taxon>
        <taxon>Ascomycota</taxon>
        <taxon>Pezizomycotina</taxon>
        <taxon>Dothideomycetes</taxon>
        <taxon>Pleosporomycetidae</taxon>
        <taxon>Pleosporales</taxon>
        <taxon>Melanommataceae</taxon>
        <taxon>Melanomma</taxon>
    </lineage>
</organism>
<feature type="transmembrane region" description="Helical" evidence="8">
    <location>
        <begin position="297"/>
        <end position="320"/>
    </location>
</feature>
<feature type="transmembrane region" description="Helical" evidence="8">
    <location>
        <begin position="129"/>
        <end position="150"/>
    </location>
</feature>
<evidence type="ECO:0000256" key="4">
    <source>
        <dbReference type="ARBA" id="ARBA00022692"/>
    </source>
</evidence>
<dbReference type="AlphaFoldDB" id="A0A6A6X2U4"/>
<dbReference type="GO" id="GO:0022857">
    <property type="term" value="F:transmembrane transporter activity"/>
    <property type="evidence" value="ECO:0007669"/>
    <property type="project" value="InterPro"/>
</dbReference>
<comment type="subcellular location">
    <subcellularLocation>
        <location evidence="1">Membrane</location>
        <topology evidence="1">Multi-pass membrane protein</topology>
    </subcellularLocation>
</comment>
<evidence type="ECO:0000313" key="9">
    <source>
        <dbReference type="EMBL" id="KAF2790672.1"/>
    </source>
</evidence>
<evidence type="ECO:0000256" key="5">
    <source>
        <dbReference type="ARBA" id="ARBA00022989"/>
    </source>
</evidence>
<feature type="transmembrane region" description="Helical" evidence="8">
    <location>
        <begin position="98"/>
        <end position="123"/>
    </location>
</feature>
<gene>
    <name evidence="9" type="ORF">K505DRAFT_327429</name>
</gene>
<feature type="region of interest" description="Disordered" evidence="7">
    <location>
        <begin position="403"/>
        <end position="433"/>
    </location>
</feature>
<keyword evidence="4 8" id="KW-0812">Transmembrane</keyword>
<dbReference type="InterPro" id="IPR036259">
    <property type="entry name" value="MFS_trans_sf"/>
</dbReference>
<dbReference type="OrthoDB" id="10021397at2759"/>
<keyword evidence="5 8" id="KW-1133">Transmembrane helix</keyword>